<reference evidence="3" key="1">
    <citation type="submission" date="2024-06" db="EMBL/GenBank/DDBJ databases">
        <authorList>
            <person name="Ryan C."/>
        </authorList>
    </citation>
    <scope>NUCLEOTIDE SEQUENCE [LARGE SCALE GENOMIC DNA]</scope>
</reference>
<dbReference type="CDD" id="cd20216">
    <property type="entry name" value="PFM_HFR-2-like"/>
    <property type="match status" value="1"/>
</dbReference>
<dbReference type="InterPro" id="IPR008998">
    <property type="entry name" value="Agglutinin"/>
</dbReference>
<name>A0ABC8ZBU6_9POAL</name>
<dbReference type="AlphaFoldDB" id="A0ABC8ZBU6"/>
<dbReference type="SUPFAM" id="SSF50382">
    <property type="entry name" value="Agglutinin"/>
    <property type="match status" value="1"/>
</dbReference>
<dbReference type="Gene3D" id="2.80.10.50">
    <property type="match status" value="1"/>
</dbReference>
<accession>A0ABC8ZBU6</accession>
<dbReference type="EMBL" id="OZ075128">
    <property type="protein sequence ID" value="CAL4957691.1"/>
    <property type="molecule type" value="Genomic_DNA"/>
</dbReference>
<evidence type="ECO:0000313" key="2">
    <source>
        <dbReference type="EMBL" id="CAL4957691.1"/>
    </source>
</evidence>
<dbReference type="Gene3D" id="2.170.15.10">
    <property type="entry name" value="Proaerolysin, chain A, domain 3"/>
    <property type="match status" value="1"/>
</dbReference>
<dbReference type="SMART" id="SM00791">
    <property type="entry name" value="Agglutinin"/>
    <property type="match status" value="1"/>
</dbReference>
<keyword evidence="3" id="KW-1185">Reference proteome</keyword>
<reference evidence="2 3" key="2">
    <citation type="submission" date="2024-10" db="EMBL/GenBank/DDBJ databases">
        <authorList>
            <person name="Ryan C."/>
        </authorList>
    </citation>
    <scope>NUCLEOTIDE SEQUENCE [LARGE SCALE GENOMIC DNA]</scope>
</reference>
<organism evidence="2 3">
    <name type="scientific">Urochloa decumbens</name>
    <dbReference type="NCBI Taxonomy" id="240449"/>
    <lineage>
        <taxon>Eukaryota</taxon>
        <taxon>Viridiplantae</taxon>
        <taxon>Streptophyta</taxon>
        <taxon>Embryophyta</taxon>
        <taxon>Tracheophyta</taxon>
        <taxon>Spermatophyta</taxon>
        <taxon>Magnoliopsida</taxon>
        <taxon>Liliopsida</taxon>
        <taxon>Poales</taxon>
        <taxon>Poaceae</taxon>
        <taxon>PACMAD clade</taxon>
        <taxon>Panicoideae</taxon>
        <taxon>Panicodae</taxon>
        <taxon>Paniceae</taxon>
        <taxon>Melinidinae</taxon>
        <taxon>Urochloa</taxon>
    </lineage>
</organism>
<dbReference type="InterPro" id="IPR036242">
    <property type="entry name" value="Agglutinin_dom_sf"/>
</dbReference>
<evidence type="ECO:0000259" key="1">
    <source>
        <dbReference type="SMART" id="SM00791"/>
    </source>
</evidence>
<protein>
    <recommendedName>
        <fullName evidence="1">Agglutinin domain-containing protein</fullName>
    </recommendedName>
</protein>
<dbReference type="PANTHER" id="PTHR39244:SF5">
    <property type="entry name" value="NATTERIN-3-LIKE"/>
    <property type="match status" value="1"/>
</dbReference>
<feature type="domain" description="Agglutinin" evidence="1">
    <location>
        <begin position="10"/>
        <end position="151"/>
    </location>
</feature>
<evidence type="ECO:0000313" key="3">
    <source>
        <dbReference type="Proteomes" id="UP001497457"/>
    </source>
</evidence>
<dbReference type="SUPFAM" id="SSF56973">
    <property type="entry name" value="Aerolisin/ETX pore-forming domain"/>
    <property type="match status" value="1"/>
</dbReference>
<sequence length="322" mass="36484">MFSVINLEGLVLPKHICFKGVNGKYISAQKYDWDWNINYLEFTSDDIADPTVENIIRINSDGTIRIRSSHFGKFWRRSPDWQWIWVDSDDTSNRDLDTLFQVVMLGDGTKCALRNLGSNLFCKMLSKEGKTNCLGASVRTIAREAILELHETVISRRIYNVEYQLNHVNIHDLKPRTFYSNTIANNSGKTYKSKLTIAYGAKREMSWNSTVLWKLAVGNTTITAGVPALAEGSVEISSEFSGPYNWGETKPHTENHKNEEEVEMPAHTELTVSVVGTEGICDIPFSYYQEDLFTTGARVVTKNYDGIYRGVNSYGFKTVITD</sequence>
<dbReference type="Pfam" id="PF07468">
    <property type="entry name" value="Agglutinin"/>
    <property type="match status" value="1"/>
</dbReference>
<dbReference type="PANTHER" id="PTHR39244">
    <property type="entry name" value="NATTERIN-4"/>
    <property type="match status" value="1"/>
</dbReference>
<dbReference type="InterPro" id="IPR053237">
    <property type="entry name" value="Natterin_C"/>
</dbReference>
<dbReference type="Proteomes" id="UP001497457">
    <property type="component" value="Chromosome 18b"/>
</dbReference>
<proteinExistence type="predicted"/>
<gene>
    <name evidence="2" type="ORF">URODEC1_LOCUS42707</name>
</gene>